<evidence type="ECO:0000259" key="2">
    <source>
        <dbReference type="PROSITE" id="PS51272"/>
    </source>
</evidence>
<feature type="signal peptide" evidence="1">
    <location>
        <begin position="1"/>
        <end position="27"/>
    </location>
</feature>
<dbReference type="InterPro" id="IPR032774">
    <property type="entry name" value="WG_beta_rep"/>
</dbReference>
<dbReference type="PROSITE" id="PS51272">
    <property type="entry name" value="SLH"/>
    <property type="match status" value="2"/>
</dbReference>
<feature type="chain" id="PRO_5047419977" evidence="1">
    <location>
        <begin position="28"/>
        <end position="599"/>
    </location>
</feature>
<dbReference type="EMBL" id="JBHLWN010000031">
    <property type="protein sequence ID" value="MFC0212447.1"/>
    <property type="molecule type" value="Genomic_DNA"/>
</dbReference>
<name>A0ABV6DIL8_9BACL</name>
<proteinExistence type="predicted"/>
<dbReference type="Pfam" id="PF14903">
    <property type="entry name" value="WG_beta_rep"/>
    <property type="match status" value="3"/>
</dbReference>
<dbReference type="SUPFAM" id="SSF69360">
    <property type="entry name" value="Cell wall binding repeat"/>
    <property type="match status" value="2"/>
</dbReference>
<keyword evidence="1" id="KW-0732">Signal</keyword>
<dbReference type="PANTHER" id="PTHR37841:SF1">
    <property type="entry name" value="DUF3298 DOMAIN-CONTAINING PROTEIN"/>
    <property type="match status" value="1"/>
</dbReference>
<organism evidence="3 4">
    <name type="scientific">Paenibacillus chartarius</name>
    <dbReference type="NCBI Taxonomy" id="747481"/>
    <lineage>
        <taxon>Bacteria</taxon>
        <taxon>Bacillati</taxon>
        <taxon>Bacillota</taxon>
        <taxon>Bacilli</taxon>
        <taxon>Bacillales</taxon>
        <taxon>Paenibacillaceae</taxon>
        <taxon>Paenibacillus</taxon>
    </lineage>
</organism>
<dbReference type="Pfam" id="PF00395">
    <property type="entry name" value="SLH"/>
    <property type="match status" value="1"/>
</dbReference>
<evidence type="ECO:0000313" key="3">
    <source>
        <dbReference type="EMBL" id="MFC0212447.1"/>
    </source>
</evidence>
<evidence type="ECO:0000313" key="4">
    <source>
        <dbReference type="Proteomes" id="UP001589776"/>
    </source>
</evidence>
<sequence>MKAQRFFIIIGISILLAQLFCLSTVQAQESGTSGTPNFAIEPQYYMDIIGRIPFEEGVSIVRKARKFDRGWAFESGYQIVDRSGNVLTEIQIDPGLEGKEFALGRFDKVNKLSRFDHLYLVSDGMIRFNVYAEDNGKLIYGGYSPYKFGFINTKGELAVIPKFDDAHDFKEGMASVLVGDKYGFIDKSGSVVIQPQYDATGDFSEGMAAVQQGKKWGYVDKNSKEIVAPIFDDASDFSEGLAPVKRSGKWGYIDKSGNEVIPPQFDRAYSFNNGLALVADSRGVTSFINRSGTTVIYPKILNEKKEQRETGSIILVTFGEYFNFQEGYAPLRMGNKWGFIDVTGKIVIQPQYEDAGGFAEGLAAVKKNGKWGYIDKLGKEIIAPQFSKASFFAEGLAGVEVDGLWGYISNPLNTPSDWAKTEIETALSLKLIPDPLQFGYEINITRAEFSSLVVRLIEVKTGKSISALLSEENKTLDLEAFSDTIDPTILAAYSLGIVGGKGDGIFDPKGDITRQEAAVMLARTAKVLGISNVGGNVNYADDENIASWAKDSVSLVSSIKDKSNQSPVMGSTGNNNFSPKDSYTKQQAFITMKRLFNAN</sequence>
<protein>
    <submittedName>
        <fullName evidence="3">WG repeat-containing protein</fullName>
    </submittedName>
</protein>
<dbReference type="RefSeq" id="WP_377469615.1">
    <property type="nucleotide sequence ID" value="NZ_JBHLWN010000031.1"/>
</dbReference>
<dbReference type="InterPro" id="IPR001119">
    <property type="entry name" value="SLH_dom"/>
</dbReference>
<dbReference type="Proteomes" id="UP001589776">
    <property type="component" value="Unassembled WGS sequence"/>
</dbReference>
<feature type="domain" description="SLH" evidence="2">
    <location>
        <begin position="536"/>
        <end position="599"/>
    </location>
</feature>
<accession>A0ABV6DIL8</accession>
<gene>
    <name evidence="3" type="ORF">ACFFK0_08230</name>
</gene>
<comment type="caution">
    <text evidence="3">The sequence shown here is derived from an EMBL/GenBank/DDBJ whole genome shotgun (WGS) entry which is preliminary data.</text>
</comment>
<keyword evidence="4" id="KW-1185">Reference proteome</keyword>
<evidence type="ECO:0000256" key="1">
    <source>
        <dbReference type="SAM" id="SignalP"/>
    </source>
</evidence>
<reference evidence="3 4" key="1">
    <citation type="submission" date="2024-09" db="EMBL/GenBank/DDBJ databases">
        <authorList>
            <person name="Sun Q."/>
            <person name="Mori K."/>
        </authorList>
    </citation>
    <scope>NUCLEOTIDE SEQUENCE [LARGE SCALE GENOMIC DNA]</scope>
    <source>
        <strain evidence="3 4">CCM 7759</strain>
    </source>
</reference>
<dbReference type="PANTHER" id="PTHR37841">
    <property type="entry name" value="GLR2918 PROTEIN"/>
    <property type="match status" value="1"/>
</dbReference>
<feature type="domain" description="SLH" evidence="2">
    <location>
        <begin position="472"/>
        <end position="535"/>
    </location>
</feature>